<proteinExistence type="inferred from homology"/>
<keyword evidence="6" id="KW-1133">Transmembrane helix</keyword>
<reference evidence="7 8" key="1">
    <citation type="submission" date="2024-09" db="EMBL/GenBank/DDBJ databases">
        <title>Chromosome-scale assembly of Riccia fluitans.</title>
        <authorList>
            <person name="Paukszto L."/>
            <person name="Sawicki J."/>
            <person name="Karawczyk K."/>
            <person name="Piernik-Szablinska J."/>
            <person name="Szczecinska M."/>
            <person name="Mazdziarz M."/>
        </authorList>
    </citation>
    <scope>NUCLEOTIDE SEQUENCE [LARGE SCALE GENOMIC DNA]</scope>
    <source>
        <strain evidence="7">Rf_01</strain>
        <tissue evidence="7">Aerial parts of the thallus</tissue>
    </source>
</reference>
<evidence type="ECO:0000256" key="4">
    <source>
        <dbReference type="ARBA" id="ARBA00023180"/>
    </source>
</evidence>
<comment type="caution">
    <text evidence="7">The sequence shown here is derived from an EMBL/GenBank/DDBJ whole genome shotgun (WGS) entry which is preliminary data.</text>
</comment>
<keyword evidence="3" id="KW-0808">Transferase</keyword>
<sequence length="716" mass="80912">MDGKLSSNTRRTHPNCSFTMPAPVSALSELPEIRRTVKIQRSSCLKRICHFPVLYHRRPLRSSSTSPYLLRRSRRSSMEVGETECGLPCMKKKKSSAVTPVVLSCVLFVAVVAWSLYYALLSRLDCHIQMDQKSTAAVLFGVDANGEETSTTETPKKIQDRTLGGLLPELSEFEPGVSCESRSHQPHRKNYFQPSKELTQRLRRYEARHRKCAGRARSFFRARESQGEKDDGCRYVVWTALSGLGNRMITITSAFLYALLTDRILLVERTKETMKLFCEPIPNASWLLPPEFTYEWLKSLNESSPQRFAHNNFTDYRDSSTGTADFSYIHLTWTNDDEDKTFFCDESQDQLENVPWLFMRADQYLVPGYFFLSRFKADFGALFPDKEAVFNLLGNYLFQPSDVVWTRITRYYRSYLANHDRLVGIQVRTYQPKSPLPNVLKQLQQCILQNDLLPKVIADDGRSVVKPQTSGLQEPNNGSTVVLTTSLESYYYDSLTEYYLSGPTENGESVTIHQPSHDGAQLTGILVHDIKAWAEIYLLSLSDSLIISGWSTFGYAAHGLAGIRPWILFGVNDDQDREPGGQTPIGFIGNYLDELHMDLRVPRRKQPEEGYVLKEKPDFCFNKRGISRRPHLISAVKSQLRLESGKSVVFPALNLAEANVAAGGAMAYRGECLVAGLVKFLDAQDIIVRGGLISSFQAVALSFLLLLRERVGTALC</sequence>
<evidence type="ECO:0000256" key="2">
    <source>
        <dbReference type="ARBA" id="ARBA00022676"/>
    </source>
</evidence>
<evidence type="ECO:0000313" key="7">
    <source>
        <dbReference type="EMBL" id="KAL2608627.1"/>
    </source>
</evidence>
<dbReference type="PANTHER" id="PTHR31889:SF2">
    <property type="entry name" value="FUCOSYLTRANSFERASE 3"/>
    <property type="match status" value="1"/>
</dbReference>
<dbReference type="EMBL" id="JBHFFA010000008">
    <property type="protein sequence ID" value="KAL2608627.1"/>
    <property type="molecule type" value="Genomic_DNA"/>
</dbReference>
<evidence type="ECO:0000256" key="1">
    <source>
        <dbReference type="ARBA" id="ARBA00010481"/>
    </source>
</evidence>
<name>A0ABD1XI67_9MARC</name>
<dbReference type="Proteomes" id="UP001605036">
    <property type="component" value="Unassembled WGS sequence"/>
</dbReference>
<evidence type="ECO:0000256" key="5">
    <source>
        <dbReference type="ARBA" id="ARBA00023316"/>
    </source>
</evidence>
<keyword evidence="6" id="KW-0472">Membrane</keyword>
<dbReference type="GO" id="GO:0071555">
    <property type="term" value="P:cell wall organization"/>
    <property type="evidence" value="ECO:0007669"/>
    <property type="project" value="UniProtKB-KW"/>
</dbReference>
<dbReference type="FunFam" id="3.40.50.11340:FF:000005">
    <property type="entry name" value="Galactoside 2-alpha-L-fucosyltransferase"/>
    <property type="match status" value="1"/>
</dbReference>
<keyword evidence="4" id="KW-0325">Glycoprotein</keyword>
<evidence type="ECO:0000313" key="8">
    <source>
        <dbReference type="Proteomes" id="UP001605036"/>
    </source>
</evidence>
<keyword evidence="5" id="KW-0961">Cell wall biogenesis/degradation</keyword>
<organism evidence="7 8">
    <name type="scientific">Riccia fluitans</name>
    <dbReference type="NCBI Taxonomy" id="41844"/>
    <lineage>
        <taxon>Eukaryota</taxon>
        <taxon>Viridiplantae</taxon>
        <taxon>Streptophyta</taxon>
        <taxon>Embryophyta</taxon>
        <taxon>Marchantiophyta</taxon>
        <taxon>Marchantiopsida</taxon>
        <taxon>Marchantiidae</taxon>
        <taxon>Marchantiales</taxon>
        <taxon>Ricciaceae</taxon>
        <taxon>Riccia</taxon>
    </lineage>
</organism>
<gene>
    <name evidence="7" type="ORF">R1flu_027200</name>
</gene>
<protein>
    <recommendedName>
        <fullName evidence="9">Fucosyltransferase</fullName>
    </recommendedName>
</protein>
<dbReference type="Gene3D" id="3.40.50.11340">
    <property type="match status" value="1"/>
</dbReference>
<dbReference type="InterPro" id="IPR004938">
    <property type="entry name" value="XG_FTase"/>
</dbReference>
<dbReference type="PANTHER" id="PTHR31889">
    <property type="entry name" value="FUCOSYLTRANSFERASE 2-RELATED"/>
    <property type="match status" value="1"/>
</dbReference>
<feature type="transmembrane region" description="Helical" evidence="6">
    <location>
        <begin position="97"/>
        <end position="120"/>
    </location>
</feature>
<dbReference type="GO" id="GO:0016757">
    <property type="term" value="F:glycosyltransferase activity"/>
    <property type="evidence" value="ECO:0007669"/>
    <property type="project" value="UniProtKB-KW"/>
</dbReference>
<keyword evidence="6" id="KW-0812">Transmembrane</keyword>
<dbReference type="AlphaFoldDB" id="A0ABD1XI67"/>
<keyword evidence="8" id="KW-1185">Reference proteome</keyword>
<dbReference type="Pfam" id="PF03254">
    <property type="entry name" value="XG_FTase"/>
    <property type="match status" value="1"/>
</dbReference>
<evidence type="ECO:0000256" key="3">
    <source>
        <dbReference type="ARBA" id="ARBA00022679"/>
    </source>
</evidence>
<evidence type="ECO:0000256" key="6">
    <source>
        <dbReference type="SAM" id="Phobius"/>
    </source>
</evidence>
<evidence type="ECO:0008006" key="9">
    <source>
        <dbReference type="Google" id="ProtNLM"/>
    </source>
</evidence>
<keyword evidence="2" id="KW-0328">Glycosyltransferase</keyword>
<comment type="similarity">
    <text evidence="1">Belongs to the glycosyltransferase 37 family.</text>
</comment>
<accession>A0ABD1XI67</accession>